<gene>
    <name evidence="2" type="ORF">SAMN04487771_100327</name>
</gene>
<dbReference type="OrthoDB" id="9760715at2"/>
<accession>A0A1I0B0T4</accession>
<evidence type="ECO:0000313" key="3">
    <source>
        <dbReference type="Proteomes" id="UP000199820"/>
    </source>
</evidence>
<dbReference type="AlphaFoldDB" id="A0A1I0B0T4"/>
<dbReference type="InterPro" id="IPR001650">
    <property type="entry name" value="Helicase_C-like"/>
</dbReference>
<keyword evidence="2" id="KW-0547">Nucleotide-binding</keyword>
<proteinExistence type="predicted"/>
<dbReference type="GO" id="GO:0003677">
    <property type="term" value="F:DNA binding"/>
    <property type="evidence" value="ECO:0007669"/>
    <property type="project" value="InterPro"/>
</dbReference>
<keyword evidence="2" id="KW-0378">Hydrolase</keyword>
<evidence type="ECO:0000313" key="2">
    <source>
        <dbReference type="EMBL" id="SES99534.1"/>
    </source>
</evidence>
<dbReference type="GO" id="GO:0005524">
    <property type="term" value="F:ATP binding"/>
    <property type="evidence" value="ECO:0007669"/>
    <property type="project" value="InterPro"/>
</dbReference>
<dbReference type="Proteomes" id="UP000199820">
    <property type="component" value="Unassembled WGS sequence"/>
</dbReference>
<evidence type="ECO:0000259" key="1">
    <source>
        <dbReference type="PROSITE" id="PS51194"/>
    </source>
</evidence>
<keyword evidence="2" id="KW-0067">ATP-binding</keyword>
<dbReference type="PROSITE" id="PS51194">
    <property type="entry name" value="HELICASE_CTER"/>
    <property type="match status" value="1"/>
</dbReference>
<dbReference type="Pfam" id="PF04851">
    <property type="entry name" value="ResIII"/>
    <property type="match status" value="1"/>
</dbReference>
<keyword evidence="3" id="KW-1185">Reference proteome</keyword>
<dbReference type="RefSeq" id="WP_074648205.1">
    <property type="nucleotide sequence ID" value="NZ_FOIL01000003.1"/>
</dbReference>
<reference evidence="2 3" key="1">
    <citation type="submission" date="2016-10" db="EMBL/GenBank/DDBJ databases">
        <authorList>
            <person name="de Groot N.N."/>
        </authorList>
    </citation>
    <scope>NUCLEOTIDE SEQUENCE [LARGE SCALE GENOMIC DNA]</scope>
    <source>
        <strain evidence="2 3">KH1P1</strain>
    </source>
</reference>
<dbReference type="Pfam" id="PF00271">
    <property type="entry name" value="Helicase_C"/>
    <property type="match status" value="1"/>
</dbReference>
<dbReference type="InterPro" id="IPR014001">
    <property type="entry name" value="Helicase_ATP-bd"/>
</dbReference>
<feature type="domain" description="Helicase C-terminal" evidence="1">
    <location>
        <begin position="818"/>
        <end position="1010"/>
    </location>
</feature>
<dbReference type="GO" id="GO:0004386">
    <property type="term" value="F:helicase activity"/>
    <property type="evidence" value="ECO:0007669"/>
    <property type="project" value="UniProtKB-KW"/>
</dbReference>
<dbReference type="EMBL" id="FOIL01000003">
    <property type="protein sequence ID" value="SES99534.1"/>
    <property type="molecule type" value="Genomic_DNA"/>
</dbReference>
<dbReference type="SMART" id="SM00487">
    <property type="entry name" value="DEXDc"/>
    <property type="match status" value="1"/>
</dbReference>
<sequence>MAKEGVTGELDAIEKRIMSGLKDFQQATVNRIDYLYRHGQRRVLVSDEVGLGKTLIARGTVAKMARLRREEGDSLFKVVYICSNAAIADQNLRKLRITNEAKTESASRSRLSMQHLNIFRQENDAELIERYIQLIPLTPDTSFRMTSGAGIVDERALMYAILRRMPEFRRYLSELEVAMMNDAMGAWHAWCKGFYEHLAGECDQESGGRYFQYMTDKLRIELSSVWIEDKTYFDGIKDLCRAIRRNGGERVGNNKIIGQLRVIFAKISLEKLEPDLVIMDEFQRFKYLLNSDPDSETGMLANKFFHSDDVRMLLLSATPYKMYSTPEEIDEARIDEHYTEFLSVMDFLNEESDAGNEFLTVWKDYSVKLKEMTRGDTTILAAKDAAEEAMYQTVCRTERISAKENADIIDDSDVHLPLEVLEQDIRSYVQAQELLDAIGANYHVPVDYIKSTPYLMSFMRDYQLKRNVEKYFKSHPLEVHKIKKDCFWLNRNALDRYDKIPNNNARLERVMDTVLQRGVEKLLWMPPSKPYYEMQGVFKDTEKSTKTLIFSSWEMVPRMIASLISYEAERRTVGKLAKDYHDRDAHYFYSGEKRYPSARMNFSVSNGTPSAMTLFCLLYPSKFLSDCYDPIECMNAGMNIREIQRDVKAKIAEKLKGYPGSNRGTPDKRWYYIAPLLMDDAEYAYHWIDSGDKLADYDDGDEKSKKQKGFKAHLEMLRDLFYESHSNQFANLGKRPDDLIDVLTDMAIASPAICIHRAYRRYLKEDEVMPSYMPSHLARVFINRMNSAESTAVVELACGRKSEDAHWKNLLTYCRQGNLQAVFDEYAHLISNGLDHDEALVAQLHRQMMEAMDIRTTQYNVDTYKSFQKRMLGQKDRPTNIRTHFAVAFTKGDGKETDTDRKKTIRNAFNSPFRPFVLATTSIGQEGLDFHNYCRRIVHWNLPSNPIDLEQREGRINRFECLAIRQNVAQRYGRIHFKNDVWNEMFEEASRVEKTEGSSDLIPYWGLRESEDMVKIERIVPMYPFSRDGLAYERLIKILSMYRLTLGQARQEELLEYLFRNCDDPEKLKELFINLSPFYKEQRGKS</sequence>
<dbReference type="Gene3D" id="3.40.50.300">
    <property type="entry name" value="P-loop containing nucleotide triphosphate hydrolases"/>
    <property type="match status" value="2"/>
</dbReference>
<protein>
    <submittedName>
        <fullName evidence="2">Helicase conserved C-terminal domain-containing protein</fullName>
    </submittedName>
</protein>
<organism evidence="2 3">
    <name type="scientific">[Clostridium] aminophilum</name>
    <dbReference type="NCBI Taxonomy" id="1526"/>
    <lineage>
        <taxon>Bacteria</taxon>
        <taxon>Bacillati</taxon>
        <taxon>Bacillota</taxon>
        <taxon>Clostridia</taxon>
        <taxon>Lachnospirales</taxon>
        <taxon>Lachnospiraceae</taxon>
    </lineage>
</organism>
<name>A0A1I0B0T4_9FIRM</name>
<dbReference type="InterPro" id="IPR006935">
    <property type="entry name" value="Helicase/UvrB_N"/>
</dbReference>
<dbReference type="SUPFAM" id="SSF52540">
    <property type="entry name" value="P-loop containing nucleoside triphosphate hydrolases"/>
    <property type="match status" value="2"/>
</dbReference>
<dbReference type="SMART" id="SM00490">
    <property type="entry name" value="HELICc"/>
    <property type="match status" value="1"/>
</dbReference>
<dbReference type="GO" id="GO:0016787">
    <property type="term" value="F:hydrolase activity"/>
    <property type="evidence" value="ECO:0007669"/>
    <property type="project" value="InterPro"/>
</dbReference>
<keyword evidence="2" id="KW-0347">Helicase</keyword>
<dbReference type="InterPro" id="IPR027417">
    <property type="entry name" value="P-loop_NTPase"/>
</dbReference>